<feature type="compositionally biased region" description="Low complexity" evidence="2">
    <location>
        <begin position="66"/>
        <end position="78"/>
    </location>
</feature>
<reference evidence="4" key="1">
    <citation type="submission" date="2023-01" db="EMBL/GenBank/DDBJ databases">
        <authorList>
            <person name="Van Ghelder C."/>
            <person name="Rancurel C."/>
        </authorList>
    </citation>
    <scope>NUCLEOTIDE SEQUENCE</scope>
    <source>
        <strain evidence="4">CNCM I-4278</strain>
    </source>
</reference>
<name>A0A9W4UJT9_9PLEO</name>
<feature type="compositionally biased region" description="Basic residues" evidence="2">
    <location>
        <begin position="1"/>
        <end position="10"/>
    </location>
</feature>
<evidence type="ECO:0000313" key="5">
    <source>
        <dbReference type="Proteomes" id="UP001152607"/>
    </source>
</evidence>
<dbReference type="GO" id="GO:0005634">
    <property type="term" value="C:nucleus"/>
    <property type="evidence" value="ECO:0007669"/>
    <property type="project" value="InterPro"/>
</dbReference>
<organism evidence="4 5">
    <name type="scientific">Periconia digitata</name>
    <dbReference type="NCBI Taxonomy" id="1303443"/>
    <lineage>
        <taxon>Eukaryota</taxon>
        <taxon>Fungi</taxon>
        <taxon>Dikarya</taxon>
        <taxon>Ascomycota</taxon>
        <taxon>Pezizomycotina</taxon>
        <taxon>Dothideomycetes</taxon>
        <taxon>Pleosporomycetidae</taxon>
        <taxon>Pleosporales</taxon>
        <taxon>Massarineae</taxon>
        <taxon>Periconiaceae</taxon>
        <taxon>Periconia</taxon>
    </lineage>
</organism>
<dbReference type="InterPro" id="IPR018287">
    <property type="entry name" value="Hap4_TF_heteromerisation"/>
</dbReference>
<dbReference type="InterPro" id="IPR004827">
    <property type="entry name" value="bZIP"/>
</dbReference>
<evidence type="ECO:0000313" key="4">
    <source>
        <dbReference type="EMBL" id="CAI6337290.1"/>
    </source>
</evidence>
<dbReference type="CDD" id="cd14688">
    <property type="entry name" value="bZIP_YAP"/>
    <property type="match status" value="1"/>
</dbReference>
<evidence type="ECO:0000256" key="2">
    <source>
        <dbReference type="SAM" id="MobiDB-lite"/>
    </source>
</evidence>
<dbReference type="SMART" id="SM00338">
    <property type="entry name" value="BRLZ"/>
    <property type="match status" value="1"/>
</dbReference>
<feature type="domain" description="BZIP" evidence="3">
    <location>
        <begin position="102"/>
        <end position="165"/>
    </location>
</feature>
<dbReference type="PROSITE" id="PS00036">
    <property type="entry name" value="BZIP_BASIC"/>
    <property type="match status" value="1"/>
</dbReference>
<dbReference type="AlphaFoldDB" id="A0A9W4UJT9"/>
<comment type="caution">
    <text evidence="4">The sequence shown here is derived from an EMBL/GenBank/DDBJ whole genome shotgun (WGS) entry which is preliminary data.</text>
</comment>
<accession>A0A9W4UJT9</accession>
<keyword evidence="5" id="KW-1185">Reference proteome</keyword>
<keyword evidence="1" id="KW-0539">Nucleus</keyword>
<protein>
    <recommendedName>
        <fullName evidence="3">BZIP domain-containing protein</fullName>
    </recommendedName>
</protein>
<evidence type="ECO:0000259" key="3">
    <source>
        <dbReference type="PROSITE" id="PS50217"/>
    </source>
</evidence>
<sequence length="250" mass="27198">MPSPKQHSHHQASSPIAQTPSPPPRPSAPVTISSLLSGLPLAATSPPPITVHTVGLAPKRSSATASPSPTQESQPSPEGAGPLSGAYVIPPRPKPGRKPAKDEPASKRKAQNRSAQQKFRAKKVQRLEELTIQLQGVQEENQRLHAESRLREARMKELEMELQQARELQNTTARERDYWRSMHSTASEFQAAEVLQSQFSRKGSSSTSSVRELETDFTGYRTPDTIMDVSCGGCTPTGHCACVAEYTKLG</sequence>
<dbReference type="InterPro" id="IPR046347">
    <property type="entry name" value="bZIP_sf"/>
</dbReference>
<dbReference type="GO" id="GO:0003700">
    <property type="term" value="F:DNA-binding transcription factor activity"/>
    <property type="evidence" value="ECO:0007669"/>
    <property type="project" value="InterPro"/>
</dbReference>
<evidence type="ECO:0000256" key="1">
    <source>
        <dbReference type="ARBA" id="ARBA00023242"/>
    </source>
</evidence>
<dbReference type="SUPFAM" id="SSF57959">
    <property type="entry name" value="Leucine zipper domain"/>
    <property type="match status" value="1"/>
</dbReference>
<feature type="region of interest" description="Disordered" evidence="2">
    <location>
        <begin position="1"/>
        <end position="122"/>
    </location>
</feature>
<gene>
    <name evidence="4" type="ORF">PDIGIT_LOCUS10401</name>
</gene>
<dbReference type="Gene3D" id="1.20.5.170">
    <property type="match status" value="1"/>
</dbReference>
<dbReference type="EMBL" id="CAOQHR010000007">
    <property type="protein sequence ID" value="CAI6337290.1"/>
    <property type="molecule type" value="Genomic_DNA"/>
</dbReference>
<dbReference type="Proteomes" id="UP001152607">
    <property type="component" value="Unassembled WGS sequence"/>
</dbReference>
<dbReference type="PROSITE" id="PS50217">
    <property type="entry name" value="BZIP"/>
    <property type="match status" value="1"/>
</dbReference>
<dbReference type="OrthoDB" id="5374328at2759"/>
<dbReference type="Pfam" id="PF10297">
    <property type="entry name" value="Hap4_Hap_bind"/>
    <property type="match status" value="1"/>
</dbReference>
<proteinExistence type="predicted"/>